<keyword evidence="1" id="KW-0812">Transmembrane</keyword>
<feature type="transmembrane region" description="Helical" evidence="1">
    <location>
        <begin position="90"/>
        <end position="115"/>
    </location>
</feature>
<dbReference type="GeneID" id="191906"/>
<keyword evidence="1" id="KW-1133">Transmembrane helix</keyword>
<dbReference type="AGR" id="WB:WBGene00005543"/>
<dbReference type="Bgee" id="WBGene00005543">
    <property type="expression patterns" value="Expressed in pharyngeal muscle cell (C elegans) and 2 other cell types or tissues"/>
</dbReference>
<dbReference type="HOGENOM" id="CLU_067919_1_0_1"/>
<evidence type="ECO:0000313" key="3">
    <source>
        <dbReference type="Proteomes" id="UP000001940"/>
    </source>
</evidence>
<evidence type="ECO:0000256" key="1">
    <source>
        <dbReference type="SAM" id="Phobius"/>
    </source>
</evidence>
<feature type="transmembrane region" description="Helical" evidence="1">
    <location>
        <begin position="191"/>
        <end position="217"/>
    </location>
</feature>
<dbReference type="PANTHER" id="PTHR45830:SF12">
    <property type="entry name" value="G_PROTEIN_RECEP_F1_2 DOMAIN-CONTAINING PROTEIN-RELATED"/>
    <property type="match status" value="1"/>
</dbReference>
<dbReference type="PaxDb" id="6239-B0454.2"/>
<protein>
    <submittedName>
        <fullName evidence="2">Serpentine Receptor, class I</fullName>
    </submittedName>
</protein>
<organism evidence="2 3">
    <name type="scientific">Caenorhabditis elegans</name>
    <dbReference type="NCBI Taxonomy" id="6239"/>
    <lineage>
        <taxon>Eukaryota</taxon>
        <taxon>Metazoa</taxon>
        <taxon>Ecdysozoa</taxon>
        <taxon>Nematoda</taxon>
        <taxon>Chromadorea</taxon>
        <taxon>Rhabditida</taxon>
        <taxon>Rhabditina</taxon>
        <taxon>Rhabditomorpha</taxon>
        <taxon>Rhabditoidea</taxon>
        <taxon>Rhabditidae</taxon>
        <taxon>Peloderinae</taxon>
        <taxon>Caenorhabditis</taxon>
    </lineage>
</organism>
<dbReference type="Gene3D" id="1.20.1070.10">
    <property type="entry name" value="Rhodopsin 7-helix transmembrane proteins"/>
    <property type="match status" value="1"/>
</dbReference>
<dbReference type="WormBase" id="B0454.2">
    <property type="protein sequence ID" value="CE07752"/>
    <property type="gene ID" value="WBGene00005543"/>
    <property type="gene designation" value="sri-31"/>
</dbReference>
<dbReference type="eggNOG" id="ENOG502TJC1">
    <property type="taxonomic scope" value="Eukaryota"/>
</dbReference>
<reference evidence="2 3" key="1">
    <citation type="journal article" date="1998" name="Science">
        <title>Genome sequence of the nematode C. elegans: a platform for investigating biology.</title>
        <authorList>
            <consortium name="The C. elegans sequencing consortium"/>
            <person name="Sulson J.E."/>
            <person name="Waterston R."/>
        </authorList>
    </citation>
    <scope>NUCLEOTIDE SEQUENCE [LARGE SCALE GENOMIC DNA]</scope>
    <source>
        <strain evidence="2 3">Bristol N2</strain>
    </source>
</reference>
<dbReference type="FunCoup" id="O17172">
    <property type="interactions" value="16"/>
</dbReference>
<dbReference type="SUPFAM" id="SSF81321">
    <property type="entry name" value="Family A G protein-coupled receptor-like"/>
    <property type="match status" value="1"/>
</dbReference>
<gene>
    <name evidence="2 4" type="primary">sri-31</name>
    <name evidence="4" type="ORF">B0454.2</name>
    <name evidence="2" type="ORF">CELE_B0454.2</name>
</gene>
<dbReference type="InParanoid" id="O17172"/>
<dbReference type="EMBL" id="BX284602">
    <property type="protein sequence ID" value="CCD61968.1"/>
    <property type="molecule type" value="Genomic_DNA"/>
</dbReference>
<accession>O17172</accession>
<feature type="transmembrane region" description="Helical" evidence="1">
    <location>
        <begin position="135"/>
        <end position="155"/>
    </location>
</feature>
<dbReference type="PANTHER" id="PTHR45830">
    <property type="entry name" value="SERPENTINE RECEPTOR, CLASS I"/>
    <property type="match status" value="1"/>
</dbReference>
<name>O17172_CAEEL</name>
<dbReference type="UCSC" id="B0454.2">
    <property type="organism name" value="c. elegans"/>
</dbReference>
<dbReference type="PhylomeDB" id="O17172"/>
<feature type="transmembrane region" description="Helical" evidence="1">
    <location>
        <begin position="276"/>
        <end position="299"/>
    </location>
</feature>
<dbReference type="InterPro" id="IPR019429">
    <property type="entry name" value="7TM_GPCR_serpentine_rcpt_Sri"/>
</dbReference>
<evidence type="ECO:0000313" key="4">
    <source>
        <dbReference type="WormBase" id="B0454.2"/>
    </source>
</evidence>
<dbReference type="RefSeq" id="NP_494434.1">
    <property type="nucleotide sequence ID" value="NM_062033.3"/>
</dbReference>
<dbReference type="CTD" id="191906"/>
<dbReference type="AlphaFoldDB" id="O17172"/>
<dbReference type="Pfam" id="PF10327">
    <property type="entry name" value="7TM_GPCR_Sri"/>
    <property type="match status" value="1"/>
</dbReference>
<dbReference type="SMR" id="O17172"/>
<keyword evidence="2" id="KW-0675">Receptor</keyword>
<feature type="transmembrane region" description="Helical" evidence="1">
    <location>
        <begin position="15"/>
        <end position="36"/>
    </location>
</feature>
<proteinExistence type="predicted"/>
<sequence length="324" mass="37729">MSEVVDFEVPWHLIYHYYISGTIAICLNLLVIYLILFHSGKLDNFRFYLLAFQIWCTASDVNIAFLFQPIFLFQILAGYGHGWFYDWFDFTSFTCFAIFTLLLSGQIEVLTICFFRKHHAIMKLRPTTDKVPYPIIYVLCMCYSIVITLSCYSIRISKEEQWQLIQLNYPSMVPQFQRLREFSIVRMTYELITLLVLNAVGTFKTTLVISVLVFRMYNVLFLMQSQLSRTTLAKHKIALKCLVLQFMTTPISFLPAFVLLLNVAFPTPYSQEISNFSLMVATTHSTANCLVVMTTYPEFRKTVMFWKKSRGSRVSISSLRPSNL</sequence>
<dbReference type="KEGG" id="cel:CELE_B0454.2"/>
<feature type="transmembrane region" description="Helical" evidence="1">
    <location>
        <begin position="237"/>
        <end position="264"/>
    </location>
</feature>
<evidence type="ECO:0000313" key="2">
    <source>
        <dbReference type="EMBL" id="CCD61968.1"/>
    </source>
</evidence>
<dbReference type="PIR" id="B88088">
    <property type="entry name" value="B88088"/>
</dbReference>
<keyword evidence="3" id="KW-1185">Reference proteome</keyword>
<dbReference type="Proteomes" id="UP000001940">
    <property type="component" value="Chromosome II"/>
</dbReference>
<keyword evidence="1" id="KW-0472">Membrane</keyword>